<dbReference type="STRING" id="318479.A0A158Q574"/>
<accession>A0A158Q574</accession>
<gene>
    <name evidence="5" type="ORF">DME_LOCUS9698</name>
</gene>
<keyword evidence="2" id="KW-0694">RNA-binding</keyword>
<dbReference type="EMBL" id="UYYG01001188">
    <property type="protein sequence ID" value="VDN59725.1"/>
    <property type="molecule type" value="Genomic_DNA"/>
</dbReference>
<dbReference type="InterPro" id="IPR004087">
    <property type="entry name" value="KH_dom"/>
</dbReference>
<evidence type="ECO:0000313" key="5">
    <source>
        <dbReference type="EMBL" id="VDN59725.1"/>
    </source>
</evidence>
<evidence type="ECO:0000256" key="1">
    <source>
        <dbReference type="ARBA" id="ARBA00022737"/>
    </source>
</evidence>
<keyword evidence="1" id="KW-0677">Repeat</keyword>
<reference evidence="5 7" key="2">
    <citation type="submission" date="2018-11" db="EMBL/GenBank/DDBJ databases">
        <authorList>
            <consortium name="Pathogen Informatics"/>
        </authorList>
    </citation>
    <scope>NUCLEOTIDE SEQUENCE [LARGE SCALE GENOMIC DNA]</scope>
</reference>
<feature type="domain" description="K Homology" evidence="4">
    <location>
        <begin position="241"/>
        <end position="381"/>
    </location>
</feature>
<dbReference type="InterPro" id="IPR004088">
    <property type="entry name" value="KH_dom_type_1"/>
</dbReference>
<feature type="domain" description="K Homology" evidence="4">
    <location>
        <begin position="3"/>
        <end position="78"/>
    </location>
</feature>
<dbReference type="OrthoDB" id="752362at2759"/>
<evidence type="ECO:0000313" key="6">
    <source>
        <dbReference type="Proteomes" id="UP000038040"/>
    </source>
</evidence>
<dbReference type="PROSITE" id="PS50084">
    <property type="entry name" value="KH_TYPE_1"/>
    <property type="match status" value="4"/>
</dbReference>
<feature type="region of interest" description="Disordered" evidence="3">
    <location>
        <begin position="277"/>
        <end position="350"/>
    </location>
</feature>
<evidence type="ECO:0000256" key="3">
    <source>
        <dbReference type="SAM" id="MobiDB-lite"/>
    </source>
</evidence>
<dbReference type="SMART" id="SM00322">
    <property type="entry name" value="KH"/>
    <property type="match status" value="4"/>
</dbReference>
<feature type="compositionally biased region" description="Basic and acidic residues" evidence="3">
    <location>
        <begin position="285"/>
        <end position="314"/>
    </location>
</feature>
<sequence length="480" mass="53150">MVKDMPLLMMVDAKYVGAIIGQGGSNIREITKESKARCVVDVNRTLRDNVGNTEKVISITGQPENCSKACVKILEVVRKEKEKDTSTNQRSEIELKLRVHNQLVGRLIGRNGATIKKIMEDTGAVVFVSNEQTLSREMVGLLPQFGGPSSLYSPEVMSHMERTVTIKASDIDTASAAEQKISQKLRQSYEMDVGSRFLHSSNTLPLMAPIGNDPSTYLNLGLAASPSHLNHFQNPHLSTFSQRTVRMWVPNNMVGALIGAKGVHIRNMMRMTGVHISIEGGRGTSGERAEKNNGKSDEKQHSSDGNNSDEKKSEISTTGDTIKISEGSEERKIEEEGDGKIISCKQSERDGGLHAHERLVTIVGNEMQQHKTQFWIYQRVSEQNYRYLDEIRLCTEIEVPSRVVGRIIGKGGQNVRELQRLTGAQVKIPDDGGDETKETATVRILGNFQGSNSVQNRLLHLINEFNSRVMNGQNTSVIRG</sequence>
<dbReference type="Pfam" id="PF00013">
    <property type="entry name" value="KH_1"/>
    <property type="match status" value="4"/>
</dbReference>
<dbReference type="Proteomes" id="UP000274756">
    <property type="component" value="Unassembled WGS sequence"/>
</dbReference>
<dbReference type="WBParaSite" id="DME_0000667201-mRNA-1">
    <property type="protein sequence ID" value="DME_0000667201-mRNA-1"/>
    <property type="gene ID" value="DME_0000667201"/>
</dbReference>
<dbReference type="SUPFAM" id="SSF54791">
    <property type="entry name" value="Eukaryotic type KH-domain (KH-domain type I)"/>
    <property type="match status" value="4"/>
</dbReference>
<dbReference type="Gene3D" id="3.30.1370.10">
    <property type="entry name" value="K Homology domain, type 1"/>
    <property type="match status" value="2"/>
</dbReference>
<feature type="domain" description="K Homology" evidence="4">
    <location>
        <begin position="91"/>
        <end position="186"/>
    </location>
</feature>
<evidence type="ECO:0000256" key="2">
    <source>
        <dbReference type="PROSITE-ProRule" id="PRU00117"/>
    </source>
</evidence>
<dbReference type="PANTHER" id="PTHR10288">
    <property type="entry name" value="KH DOMAIN CONTAINING RNA BINDING PROTEIN"/>
    <property type="match status" value="1"/>
</dbReference>
<organism evidence="6 8">
    <name type="scientific">Dracunculus medinensis</name>
    <name type="common">Guinea worm</name>
    <dbReference type="NCBI Taxonomy" id="318479"/>
    <lineage>
        <taxon>Eukaryota</taxon>
        <taxon>Metazoa</taxon>
        <taxon>Ecdysozoa</taxon>
        <taxon>Nematoda</taxon>
        <taxon>Chromadorea</taxon>
        <taxon>Rhabditida</taxon>
        <taxon>Spirurina</taxon>
        <taxon>Dracunculoidea</taxon>
        <taxon>Dracunculidae</taxon>
        <taxon>Dracunculus</taxon>
    </lineage>
</organism>
<dbReference type="CDD" id="cd22403">
    <property type="entry name" value="KH-I_IGF2BP_rpt4"/>
    <property type="match status" value="1"/>
</dbReference>
<dbReference type="GO" id="GO:0003723">
    <property type="term" value="F:RNA binding"/>
    <property type="evidence" value="ECO:0007669"/>
    <property type="project" value="UniProtKB-UniRule"/>
</dbReference>
<dbReference type="Proteomes" id="UP000038040">
    <property type="component" value="Unplaced"/>
</dbReference>
<evidence type="ECO:0000259" key="4">
    <source>
        <dbReference type="SMART" id="SM00322"/>
    </source>
</evidence>
<protein>
    <submittedName>
        <fullName evidence="8">Insulin-like growth factor 2 mRNA-binding protein 2</fullName>
    </submittedName>
</protein>
<feature type="domain" description="K Homology" evidence="4">
    <location>
        <begin position="391"/>
        <end position="463"/>
    </location>
</feature>
<dbReference type="InterPro" id="IPR036612">
    <property type="entry name" value="KH_dom_type_1_sf"/>
</dbReference>
<name>A0A158Q574_DRAME</name>
<evidence type="ECO:0000313" key="7">
    <source>
        <dbReference type="Proteomes" id="UP000274756"/>
    </source>
</evidence>
<proteinExistence type="predicted"/>
<dbReference type="Gene3D" id="3.30.310.210">
    <property type="match status" value="2"/>
</dbReference>
<keyword evidence="7" id="KW-1185">Reference proteome</keyword>
<reference evidence="8" key="1">
    <citation type="submission" date="2016-04" db="UniProtKB">
        <authorList>
            <consortium name="WormBaseParasite"/>
        </authorList>
    </citation>
    <scope>IDENTIFICATION</scope>
</reference>
<dbReference type="AlphaFoldDB" id="A0A158Q574"/>
<evidence type="ECO:0000313" key="8">
    <source>
        <dbReference type="WBParaSite" id="DME_0000667201-mRNA-1"/>
    </source>
</evidence>